<protein>
    <submittedName>
        <fullName evidence="3">Alpha/beta fold hydrolase</fullName>
    </submittedName>
</protein>
<comment type="caution">
    <text evidence="3">The sequence shown here is derived from an EMBL/GenBank/DDBJ whole genome shotgun (WGS) entry which is preliminary data.</text>
</comment>
<proteinExistence type="predicted"/>
<reference evidence="3" key="1">
    <citation type="submission" date="2020-09" db="EMBL/GenBank/DDBJ databases">
        <title>Pelobacter alkaliphilus sp. nov., a novel anaerobic arsenate-reducing bacterium from terrestrial mud volcano.</title>
        <authorList>
            <person name="Khomyakova M.A."/>
            <person name="Merkel A.Y."/>
            <person name="Slobodkin A.I."/>
        </authorList>
    </citation>
    <scope>NUCLEOTIDE SEQUENCE</scope>
    <source>
        <strain evidence="3">M08fum</strain>
    </source>
</reference>
<feature type="transmembrane region" description="Helical" evidence="1">
    <location>
        <begin position="53"/>
        <end position="75"/>
    </location>
</feature>
<dbReference type="PANTHER" id="PTHR37946:SF1">
    <property type="entry name" value="SLL1969 PROTEIN"/>
    <property type="match status" value="1"/>
</dbReference>
<dbReference type="InterPro" id="IPR000073">
    <property type="entry name" value="AB_hydrolase_1"/>
</dbReference>
<dbReference type="Gene3D" id="3.40.50.1820">
    <property type="entry name" value="alpha/beta hydrolase"/>
    <property type="match status" value="1"/>
</dbReference>
<feature type="transmembrane region" description="Helical" evidence="1">
    <location>
        <begin position="6"/>
        <end position="32"/>
    </location>
</feature>
<feature type="domain" description="AB hydrolase-1" evidence="2">
    <location>
        <begin position="91"/>
        <end position="188"/>
    </location>
</feature>
<dbReference type="Pfam" id="PF00561">
    <property type="entry name" value="Abhydrolase_1"/>
    <property type="match status" value="1"/>
</dbReference>
<keyword evidence="1" id="KW-0472">Membrane</keyword>
<keyword evidence="3" id="KW-0378">Hydrolase</keyword>
<dbReference type="EMBL" id="JACWUN010000015">
    <property type="protein sequence ID" value="MBD1401425.1"/>
    <property type="molecule type" value="Genomic_DNA"/>
</dbReference>
<accession>A0A8J6QT26</accession>
<organism evidence="3 4">
    <name type="scientific">Pelovirga terrestris</name>
    <dbReference type="NCBI Taxonomy" id="2771352"/>
    <lineage>
        <taxon>Bacteria</taxon>
        <taxon>Pseudomonadati</taxon>
        <taxon>Thermodesulfobacteriota</taxon>
        <taxon>Desulfuromonadia</taxon>
        <taxon>Geobacterales</taxon>
        <taxon>Geobacteraceae</taxon>
        <taxon>Pelovirga</taxon>
    </lineage>
</organism>
<evidence type="ECO:0000313" key="3">
    <source>
        <dbReference type="EMBL" id="MBD1401425.1"/>
    </source>
</evidence>
<keyword evidence="1" id="KW-0812">Transmembrane</keyword>
<evidence type="ECO:0000313" key="4">
    <source>
        <dbReference type="Proteomes" id="UP000632828"/>
    </source>
</evidence>
<evidence type="ECO:0000259" key="2">
    <source>
        <dbReference type="Pfam" id="PF00561"/>
    </source>
</evidence>
<name>A0A8J6QT26_9BACT</name>
<dbReference type="InterPro" id="IPR029058">
    <property type="entry name" value="AB_hydrolase_fold"/>
</dbReference>
<gene>
    <name evidence="3" type="ORF">ICT70_12145</name>
</gene>
<keyword evidence="1" id="KW-1133">Transmembrane helix</keyword>
<dbReference type="RefSeq" id="WP_191157032.1">
    <property type="nucleotide sequence ID" value="NZ_JACWUN010000015.1"/>
</dbReference>
<dbReference type="AlphaFoldDB" id="A0A8J6QT26"/>
<sequence>MSLLYVLILLLTLLLIFDLLVVLLSFSILWYEYANAHPELVKHRCSRANLRRIIPLLLPEFFFNFTTLLTVPFGLFPAGRPQLKRGVTPTLLLHGLFVNRACWFWFGSRLKRHGCENIVTINLSGFHSEEVLTELLSKKIDELRHRLGVNKVNLVGHSMGGIIARNFVQRRGGQDKVDRLIFLGTPHQGSKLTPFSFMPLGKLLMPGSDFLRRLNSEPEPAGVLTVNIYTRKDNMVLPNTSAQLAWGTQVELDDMGHTSLLYRATAIDATAAALTAKPAA</sequence>
<dbReference type="SUPFAM" id="SSF53474">
    <property type="entry name" value="alpha/beta-Hydrolases"/>
    <property type="match status" value="1"/>
</dbReference>
<dbReference type="PANTHER" id="PTHR37946">
    <property type="entry name" value="SLL1969 PROTEIN"/>
    <property type="match status" value="1"/>
</dbReference>
<dbReference type="GO" id="GO:0016787">
    <property type="term" value="F:hydrolase activity"/>
    <property type="evidence" value="ECO:0007669"/>
    <property type="project" value="UniProtKB-KW"/>
</dbReference>
<evidence type="ECO:0000256" key="1">
    <source>
        <dbReference type="SAM" id="Phobius"/>
    </source>
</evidence>
<dbReference type="Proteomes" id="UP000632828">
    <property type="component" value="Unassembled WGS sequence"/>
</dbReference>
<keyword evidence="4" id="KW-1185">Reference proteome</keyword>